<comment type="caution">
    <text evidence="1">The sequence shown here is derived from an EMBL/GenBank/DDBJ whole genome shotgun (WGS) entry which is preliminary data.</text>
</comment>
<gene>
    <name evidence="1" type="ORF">QFC21_002678</name>
</gene>
<accession>A0ACC2VUZ2</accession>
<proteinExistence type="predicted"/>
<keyword evidence="2" id="KW-1185">Reference proteome</keyword>
<evidence type="ECO:0000313" key="1">
    <source>
        <dbReference type="EMBL" id="KAJ9103255.1"/>
    </source>
</evidence>
<name>A0ACC2VUZ2_9TREE</name>
<reference evidence="1" key="1">
    <citation type="submission" date="2023-04" db="EMBL/GenBank/DDBJ databases">
        <title>Draft Genome sequencing of Naganishia species isolated from polar environments using Oxford Nanopore Technology.</title>
        <authorList>
            <person name="Leo P."/>
            <person name="Venkateswaran K."/>
        </authorList>
    </citation>
    <scope>NUCLEOTIDE SEQUENCE</scope>
    <source>
        <strain evidence="1">MNA-CCFEE 5423</strain>
    </source>
</reference>
<protein>
    <submittedName>
        <fullName evidence="1">Uncharacterized protein</fullName>
    </submittedName>
</protein>
<organism evidence="1 2">
    <name type="scientific">Naganishia friedmannii</name>
    <dbReference type="NCBI Taxonomy" id="89922"/>
    <lineage>
        <taxon>Eukaryota</taxon>
        <taxon>Fungi</taxon>
        <taxon>Dikarya</taxon>
        <taxon>Basidiomycota</taxon>
        <taxon>Agaricomycotina</taxon>
        <taxon>Tremellomycetes</taxon>
        <taxon>Filobasidiales</taxon>
        <taxon>Filobasidiaceae</taxon>
        <taxon>Naganishia</taxon>
    </lineage>
</organism>
<sequence>MAAVQSQAGPSAPVSDLRKSIQAHDETFTKLLSLIPAQYYIVDTPEEMLMIPLAEKADTKWMRNKKKRSADEMTETRKKAKFDKFDPSNNKTIPEIQAERAARTQPQEEDDEGMMANKPITPMAPASSVTDLRKKLQDKIDSFRKRRREAPLHPESSQAASGDAESREEDGNGTDDDGMTAASRDEMLEERRKRRGEVRDNRRNRRKEERRAEKEGKPVKKQDSKGDKTGEKKATDFTTKAGKTQLIVDPLAKSAAPTKRNAPSVPEDNVSFASIALPSTSKSTSSHLKNISNPTQALQHLQNQKAKLAELPEDKRKQIEEKEKWAKAQERAEGGKVRDNENQLKKAAKRVDKQKSKSSKEWSDRKEELQNSQAVKAKKRNENITSRIDARKNKKLGLKPKGDKEKKKGGGRPGFEGGRKKK</sequence>
<dbReference type="Proteomes" id="UP001227268">
    <property type="component" value="Unassembled WGS sequence"/>
</dbReference>
<dbReference type="EMBL" id="JASBWT010000007">
    <property type="protein sequence ID" value="KAJ9103255.1"/>
    <property type="molecule type" value="Genomic_DNA"/>
</dbReference>
<evidence type="ECO:0000313" key="2">
    <source>
        <dbReference type="Proteomes" id="UP001227268"/>
    </source>
</evidence>